<evidence type="ECO:0000313" key="9">
    <source>
        <dbReference type="EMBL" id="MBB5790211.1"/>
    </source>
</evidence>
<keyword evidence="4 7" id="KW-0812">Transmembrane</keyword>
<dbReference type="Proteomes" id="UP000542813">
    <property type="component" value="Unassembled WGS sequence"/>
</dbReference>
<evidence type="ECO:0000256" key="3">
    <source>
        <dbReference type="ARBA" id="ARBA00022475"/>
    </source>
</evidence>
<organism evidence="9 10">
    <name type="scientific">Jiangella mangrovi</name>
    <dbReference type="NCBI Taxonomy" id="1524084"/>
    <lineage>
        <taxon>Bacteria</taxon>
        <taxon>Bacillati</taxon>
        <taxon>Actinomycetota</taxon>
        <taxon>Actinomycetes</taxon>
        <taxon>Jiangellales</taxon>
        <taxon>Jiangellaceae</taxon>
        <taxon>Jiangella</taxon>
    </lineage>
</organism>
<feature type="transmembrane region" description="Helical" evidence="7">
    <location>
        <begin position="78"/>
        <end position="97"/>
    </location>
</feature>
<dbReference type="GO" id="GO:0055085">
    <property type="term" value="P:transmembrane transport"/>
    <property type="evidence" value="ECO:0007669"/>
    <property type="project" value="InterPro"/>
</dbReference>
<comment type="caution">
    <text evidence="9">The sequence shown here is derived from an EMBL/GenBank/DDBJ whole genome shotgun (WGS) entry which is preliminary data.</text>
</comment>
<protein>
    <submittedName>
        <fullName evidence="9">ABC-type nitrate/sulfonate/bicarbonate transport system permease component</fullName>
    </submittedName>
</protein>
<evidence type="ECO:0000256" key="6">
    <source>
        <dbReference type="ARBA" id="ARBA00023136"/>
    </source>
</evidence>
<dbReference type="GO" id="GO:0005886">
    <property type="term" value="C:plasma membrane"/>
    <property type="evidence" value="ECO:0007669"/>
    <property type="project" value="UniProtKB-SubCell"/>
</dbReference>
<dbReference type="PROSITE" id="PS50928">
    <property type="entry name" value="ABC_TM1"/>
    <property type="match status" value="1"/>
</dbReference>
<dbReference type="RefSeq" id="WP_184826107.1">
    <property type="nucleotide sequence ID" value="NZ_JACHMM010000001.1"/>
</dbReference>
<dbReference type="Gene3D" id="1.10.3720.10">
    <property type="entry name" value="MetI-like"/>
    <property type="match status" value="1"/>
</dbReference>
<reference evidence="9 10" key="1">
    <citation type="submission" date="2020-08" db="EMBL/GenBank/DDBJ databases">
        <title>Sequencing the genomes of 1000 actinobacteria strains.</title>
        <authorList>
            <person name="Klenk H.-P."/>
        </authorList>
    </citation>
    <scope>NUCLEOTIDE SEQUENCE [LARGE SCALE GENOMIC DNA]</scope>
    <source>
        <strain evidence="9 10">DSM 102122</strain>
    </source>
</reference>
<dbReference type="PANTHER" id="PTHR30151">
    <property type="entry name" value="ALKANE SULFONATE ABC TRANSPORTER-RELATED, MEMBRANE SUBUNIT"/>
    <property type="match status" value="1"/>
</dbReference>
<comment type="subcellular location">
    <subcellularLocation>
        <location evidence="1 7">Cell membrane</location>
        <topology evidence="1 7">Multi-pass membrane protein</topology>
    </subcellularLocation>
</comment>
<comment type="similarity">
    <text evidence="7">Belongs to the binding-protein-dependent transport system permease family.</text>
</comment>
<dbReference type="Pfam" id="PF00528">
    <property type="entry name" value="BPD_transp_1"/>
    <property type="match status" value="1"/>
</dbReference>
<dbReference type="EMBL" id="JACHMM010000001">
    <property type="protein sequence ID" value="MBB5790211.1"/>
    <property type="molecule type" value="Genomic_DNA"/>
</dbReference>
<feature type="transmembrane region" description="Helical" evidence="7">
    <location>
        <begin position="109"/>
        <end position="131"/>
    </location>
</feature>
<feature type="transmembrane region" description="Helical" evidence="7">
    <location>
        <begin position="234"/>
        <end position="254"/>
    </location>
</feature>
<dbReference type="InterPro" id="IPR000515">
    <property type="entry name" value="MetI-like"/>
</dbReference>
<dbReference type="AlphaFoldDB" id="A0A7W9LNE6"/>
<dbReference type="InterPro" id="IPR035906">
    <property type="entry name" value="MetI-like_sf"/>
</dbReference>
<keyword evidence="5 7" id="KW-1133">Transmembrane helix</keyword>
<evidence type="ECO:0000256" key="7">
    <source>
        <dbReference type="RuleBase" id="RU363032"/>
    </source>
</evidence>
<accession>A0A7W9LNE6</accession>
<sequence>MAAGTAAVTATAAGFRLRPLAALLPLAVLAAGVLVWDLVIVGRGNFATPTAGEVLAAIPRVFTSSAAWQALWTSDLSLLAGYLIAAALGVPVGLLMARNATLDRVLMPYLEIAVVIPMAVMMPVVMIALGLTRTAQIVVIVLFALPFIVAATRGGARTIPRAWIDMGRVFGATESQTWRHVLVPGSIATVVAGLRLGFAQALTGLVTVELTLIALGIGTQIISYQSHFQSADLFAFVGLLMLQSVLVIAGLHALQARVEKR</sequence>
<evidence type="ECO:0000256" key="2">
    <source>
        <dbReference type="ARBA" id="ARBA00022448"/>
    </source>
</evidence>
<evidence type="ECO:0000256" key="5">
    <source>
        <dbReference type="ARBA" id="ARBA00022989"/>
    </source>
</evidence>
<keyword evidence="6 7" id="KW-0472">Membrane</keyword>
<feature type="transmembrane region" description="Helical" evidence="7">
    <location>
        <begin position="20"/>
        <end position="42"/>
    </location>
</feature>
<dbReference type="PANTHER" id="PTHR30151:SF0">
    <property type="entry name" value="ABC TRANSPORTER PERMEASE PROTEIN MJ0413-RELATED"/>
    <property type="match status" value="1"/>
</dbReference>
<evidence type="ECO:0000256" key="1">
    <source>
        <dbReference type="ARBA" id="ARBA00004651"/>
    </source>
</evidence>
<evidence type="ECO:0000313" key="10">
    <source>
        <dbReference type="Proteomes" id="UP000542813"/>
    </source>
</evidence>
<proteinExistence type="inferred from homology"/>
<feature type="domain" description="ABC transmembrane type-1" evidence="8">
    <location>
        <begin position="71"/>
        <end position="252"/>
    </location>
</feature>
<evidence type="ECO:0000259" key="8">
    <source>
        <dbReference type="PROSITE" id="PS50928"/>
    </source>
</evidence>
<feature type="transmembrane region" description="Helical" evidence="7">
    <location>
        <begin position="202"/>
        <end position="222"/>
    </location>
</feature>
<name>A0A7W9LNE6_9ACTN</name>
<evidence type="ECO:0000256" key="4">
    <source>
        <dbReference type="ARBA" id="ARBA00022692"/>
    </source>
</evidence>
<keyword evidence="3" id="KW-1003">Cell membrane</keyword>
<keyword evidence="10" id="KW-1185">Reference proteome</keyword>
<keyword evidence="2 7" id="KW-0813">Transport</keyword>
<dbReference type="CDD" id="cd06261">
    <property type="entry name" value="TM_PBP2"/>
    <property type="match status" value="1"/>
</dbReference>
<gene>
    <name evidence="9" type="ORF">HD601_004786</name>
</gene>
<feature type="transmembrane region" description="Helical" evidence="7">
    <location>
        <begin position="137"/>
        <end position="156"/>
    </location>
</feature>
<dbReference type="SUPFAM" id="SSF161098">
    <property type="entry name" value="MetI-like"/>
    <property type="match status" value="1"/>
</dbReference>